<evidence type="ECO:0000313" key="5">
    <source>
        <dbReference type="Proteomes" id="UP000319828"/>
    </source>
</evidence>
<name>A0A557P4C2_9VIBR</name>
<dbReference type="InterPro" id="IPR011335">
    <property type="entry name" value="Restrct_endonuc-II-like"/>
</dbReference>
<dbReference type="OrthoDB" id="9794876at2"/>
<evidence type="ECO:0000313" key="3">
    <source>
        <dbReference type="EMBL" id="GLT15965.1"/>
    </source>
</evidence>
<comment type="similarity">
    <text evidence="1 2">Belongs to the UPF0102 family.</text>
</comment>
<comment type="caution">
    <text evidence="4">The sequence shown here is derived from an EMBL/GenBank/DDBJ whole genome shotgun (WGS) entry which is preliminary data.</text>
</comment>
<dbReference type="Proteomes" id="UP001157156">
    <property type="component" value="Unassembled WGS sequence"/>
</dbReference>
<proteinExistence type="inferred from homology"/>
<dbReference type="Gene3D" id="3.40.1350.10">
    <property type="match status" value="1"/>
</dbReference>
<dbReference type="SUPFAM" id="SSF52980">
    <property type="entry name" value="Restriction endonuclease-like"/>
    <property type="match status" value="1"/>
</dbReference>
<dbReference type="NCBIfam" id="TIGR00252">
    <property type="entry name" value="YraN family protein"/>
    <property type="match status" value="1"/>
</dbReference>
<keyword evidence="6" id="KW-1185">Reference proteome</keyword>
<dbReference type="NCBIfam" id="NF009154">
    <property type="entry name" value="PRK12497.3-3"/>
    <property type="match status" value="1"/>
</dbReference>
<dbReference type="InterPro" id="IPR011856">
    <property type="entry name" value="tRNA_endonuc-like_dom_sf"/>
</dbReference>
<sequence length="127" mass="14757">MKLFSQKIKNKREIGSHYETLAYQYLIGQGLQLLDRNMNCRFGEIDLIMKDGQTFVFVEVKYRTSSSFGHAAEMVTYQKSQKLIKTAMVWLKKQSLSIEQTSFRFDVIAIHKNGQDINWIKNAITQG</sequence>
<dbReference type="HAMAP" id="MF_00048">
    <property type="entry name" value="UPF0102"/>
    <property type="match status" value="1"/>
</dbReference>
<dbReference type="InterPro" id="IPR003509">
    <property type="entry name" value="UPF0102_YraN-like"/>
</dbReference>
<reference evidence="4 5" key="3">
    <citation type="submission" date="2019-07" db="EMBL/GenBank/DDBJ databases">
        <title>The draft genome sequence of Vibrio algivorus M1486.</title>
        <authorList>
            <person name="Meng X."/>
        </authorList>
    </citation>
    <scope>NUCLEOTIDE SEQUENCE [LARGE SCALE GENOMIC DNA]</scope>
    <source>
        <strain evidence="4 5">M1486</strain>
    </source>
</reference>
<dbReference type="EMBL" id="VMKJ01000024">
    <property type="protein sequence ID" value="TVO35498.1"/>
    <property type="molecule type" value="Genomic_DNA"/>
</dbReference>
<dbReference type="EMBL" id="BSPV01000010">
    <property type="protein sequence ID" value="GLT15965.1"/>
    <property type="molecule type" value="Genomic_DNA"/>
</dbReference>
<dbReference type="PANTHER" id="PTHR34039">
    <property type="entry name" value="UPF0102 PROTEIN YRAN"/>
    <property type="match status" value="1"/>
</dbReference>
<dbReference type="NCBIfam" id="NF009150">
    <property type="entry name" value="PRK12497.1-3"/>
    <property type="match status" value="1"/>
</dbReference>
<protein>
    <recommendedName>
        <fullName evidence="2">UPF0102 protein FOF44_11950</fullName>
    </recommendedName>
</protein>
<dbReference type="CDD" id="cd20736">
    <property type="entry name" value="PoNe_Nuclease"/>
    <property type="match status" value="1"/>
</dbReference>
<dbReference type="Pfam" id="PF02021">
    <property type="entry name" value="UPF0102"/>
    <property type="match status" value="1"/>
</dbReference>
<dbReference type="RefSeq" id="WP_089124913.1">
    <property type="nucleotide sequence ID" value="NZ_BSPV01000010.1"/>
</dbReference>
<dbReference type="Proteomes" id="UP000319828">
    <property type="component" value="Unassembled WGS sequence"/>
</dbReference>
<dbReference type="PANTHER" id="PTHR34039:SF1">
    <property type="entry name" value="UPF0102 PROTEIN YRAN"/>
    <property type="match status" value="1"/>
</dbReference>
<accession>A0A557P4C2</accession>
<reference evidence="3" key="4">
    <citation type="submission" date="2023-01" db="EMBL/GenBank/DDBJ databases">
        <title>Draft genome sequence of Vibrio algivorus strain NBRC 111146.</title>
        <authorList>
            <person name="Sun Q."/>
            <person name="Mori K."/>
        </authorList>
    </citation>
    <scope>NUCLEOTIDE SEQUENCE</scope>
    <source>
        <strain evidence="3">NBRC 111146</strain>
    </source>
</reference>
<evidence type="ECO:0000313" key="4">
    <source>
        <dbReference type="EMBL" id="TVO35498.1"/>
    </source>
</evidence>
<reference evidence="3" key="1">
    <citation type="journal article" date="2014" name="Int. J. Syst. Evol. Microbiol.">
        <title>Complete genome of a new Firmicutes species belonging to the dominant human colonic microbiota ('Ruminococcus bicirculans') reveals two chromosomes and a selective capacity to utilize plant glucans.</title>
        <authorList>
            <consortium name="NISC Comparative Sequencing Program"/>
            <person name="Wegmann U."/>
            <person name="Louis P."/>
            <person name="Goesmann A."/>
            <person name="Henrissat B."/>
            <person name="Duncan S.H."/>
            <person name="Flint H.J."/>
        </authorList>
    </citation>
    <scope>NUCLEOTIDE SEQUENCE</scope>
    <source>
        <strain evidence="3">NBRC 111146</strain>
    </source>
</reference>
<organism evidence="4 5">
    <name type="scientific">Vibrio algivorus</name>
    <dbReference type="NCBI Taxonomy" id="1667024"/>
    <lineage>
        <taxon>Bacteria</taxon>
        <taxon>Pseudomonadati</taxon>
        <taxon>Pseudomonadota</taxon>
        <taxon>Gammaproteobacteria</taxon>
        <taxon>Vibrionales</taxon>
        <taxon>Vibrionaceae</taxon>
        <taxon>Vibrio</taxon>
    </lineage>
</organism>
<evidence type="ECO:0000313" key="6">
    <source>
        <dbReference type="Proteomes" id="UP001157156"/>
    </source>
</evidence>
<evidence type="ECO:0000256" key="1">
    <source>
        <dbReference type="ARBA" id="ARBA00006738"/>
    </source>
</evidence>
<dbReference type="GO" id="GO:0003676">
    <property type="term" value="F:nucleic acid binding"/>
    <property type="evidence" value="ECO:0007669"/>
    <property type="project" value="InterPro"/>
</dbReference>
<reference evidence="6" key="2">
    <citation type="journal article" date="2019" name="Int. J. Syst. Evol. Microbiol.">
        <title>The Global Catalogue of Microorganisms (GCM) 10K type strain sequencing project: providing services to taxonomists for standard genome sequencing and annotation.</title>
        <authorList>
            <consortium name="The Broad Institute Genomics Platform"/>
            <consortium name="The Broad Institute Genome Sequencing Center for Infectious Disease"/>
            <person name="Wu L."/>
            <person name="Ma J."/>
        </authorList>
    </citation>
    <scope>NUCLEOTIDE SEQUENCE [LARGE SCALE GENOMIC DNA]</scope>
    <source>
        <strain evidence="6">NBRC 111146</strain>
    </source>
</reference>
<evidence type="ECO:0000256" key="2">
    <source>
        <dbReference type="HAMAP-Rule" id="MF_00048"/>
    </source>
</evidence>
<gene>
    <name evidence="4" type="ORF">FOF44_11950</name>
    <name evidence="3" type="ORF">GCM10007931_29400</name>
</gene>
<dbReference type="AlphaFoldDB" id="A0A557P4C2"/>